<accession>A0A2T6FXV4</accession>
<dbReference type="CDD" id="cd00161">
    <property type="entry name" value="beta-trefoil_Ricin-like"/>
    <property type="match status" value="1"/>
</dbReference>
<evidence type="ECO:0000313" key="3">
    <source>
        <dbReference type="Proteomes" id="UP000244184"/>
    </source>
</evidence>
<proteinExistence type="predicted"/>
<evidence type="ECO:0000313" key="2">
    <source>
        <dbReference type="EMBL" id="PUA36732.1"/>
    </source>
</evidence>
<dbReference type="SUPFAM" id="SSF50370">
    <property type="entry name" value="Ricin B-like lectins"/>
    <property type="match status" value="1"/>
</dbReference>
<reference evidence="2 3" key="1">
    <citation type="submission" date="2018-03" db="EMBL/GenBank/DDBJ databases">
        <title>Genome sequence of Paenibacillus elgii strain AC13 an antimicrobial compound producing bacteria.</title>
        <authorList>
            <person name="Kurokawa A.S."/>
            <person name="Araujo J.F."/>
            <person name="Costa R.A."/>
            <person name="Ortega D.B."/>
            <person name="Pires A.S."/>
            <person name="Pappas G.J.Jr."/>
            <person name="Franco O.L."/>
            <person name="Barreto C."/>
            <person name="Magalhaes B.S."/>
            <person name="Kruger R.H."/>
        </authorList>
    </citation>
    <scope>NUCLEOTIDE SEQUENCE [LARGE SCALE GENOMIC DNA]</scope>
    <source>
        <strain evidence="2 3">AC13</strain>
    </source>
</reference>
<organism evidence="2 3">
    <name type="scientific">Paenibacillus elgii</name>
    <dbReference type="NCBI Taxonomy" id="189691"/>
    <lineage>
        <taxon>Bacteria</taxon>
        <taxon>Bacillati</taxon>
        <taxon>Bacillota</taxon>
        <taxon>Bacilli</taxon>
        <taxon>Bacillales</taxon>
        <taxon>Paenibacillaceae</taxon>
        <taxon>Paenibacillus</taxon>
    </lineage>
</organism>
<sequence length="186" mass="20422">MVNVLKSLKFHKNWVIALGISFCFVLLAIVGAGTKSAEAAVDIDPAAIYNIIAKHSGKALDVRNGSSDDGAAIQTWTYNNRGNQQWRIVPTGDGFYKIVAVHSGKVLDVADGSYANGAYINQWSDNGGNNQRWSIEPLGDGSYKITAKHSGKVLDVKNGRTDDPAFLHQWPFQNTDNQKWFLQRAN</sequence>
<name>A0A2T6FXV4_9BACL</name>
<protein>
    <recommendedName>
        <fullName evidence="1">Ricin B lectin domain-containing protein</fullName>
    </recommendedName>
</protein>
<dbReference type="Proteomes" id="UP000244184">
    <property type="component" value="Unassembled WGS sequence"/>
</dbReference>
<dbReference type="Gene3D" id="2.80.10.50">
    <property type="match status" value="3"/>
</dbReference>
<dbReference type="PROSITE" id="PS50231">
    <property type="entry name" value="RICIN_B_LECTIN"/>
    <property type="match status" value="1"/>
</dbReference>
<dbReference type="InterPro" id="IPR000772">
    <property type="entry name" value="Ricin_B_lectin"/>
</dbReference>
<dbReference type="AlphaFoldDB" id="A0A2T6FXV4"/>
<feature type="domain" description="Ricin B lectin" evidence="1">
    <location>
        <begin position="46"/>
        <end position="183"/>
    </location>
</feature>
<dbReference type="InterPro" id="IPR035992">
    <property type="entry name" value="Ricin_B-like_lectins"/>
</dbReference>
<comment type="caution">
    <text evidence="2">The sequence shown here is derived from an EMBL/GenBank/DDBJ whole genome shotgun (WGS) entry which is preliminary data.</text>
</comment>
<dbReference type="Pfam" id="PF14200">
    <property type="entry name" value="RicinB_lectin_2"/>
    <property type="match status" value="1"/>
</dbReference>
<dbReference type="EMBL" id="PYHP01000069">
    <property type="protein sequence ID" value="PUA36732.1"/>
    <property type="molecule type" value="Genomic_DNA"/>
</dbReference>
<dbReference type="SMART" id="SM00458">
    <property type="entry name" value="RICIN"/>
    <property type="match status" value="1"/>
</dbReference>
<evidence type="ECO:0000259" key="1">
    <source>
        <dbReference type="SMART" id="SM00458"/>
    </source>
</evidence>
<gene>
    <name evidence="2" type="ORF">C8Z91_25515</name>
</gene>